<evidence type="ECO:0000313" key="2">
    <source>
        <dbReference type="EMBL" id="KOO09742.1"/>
    </source>
</evidence>
<keyword evidence="1" id="KW-0812">Transmembrane</keyword>
<comment type="caution">
    <text evidence="2">The sequence shown here is derived from an EMBL/GenBank/DDBJ whole genome shotgun (WGS) entry which is preliminary data.</text>
</comment>
<name>A0A0M0I6H1_9VIBR</name>
<dbReference type="AlphaFoldDB" id="A0A0M0I6H1"/>
<dbReference type="PATRIC" id="fig|171383.3.peg.985"/>
<gene>
    <name evidence="2" type="ORF">AKJ31_04780</name>
</gene>
<sequence>MFVPESYDFGFSFVSYLIAFGLNLVLLKWNRNNKPAKTNRTPNEFKKFDTYYDPRLPERSCPNCSSSIKKGKVVCGSCGKLDSSVIST</sequence>
<dbReference type="EMBL" id="LHPI01000001">
    <property type="protein sequence ID" value="KOO09742.1"/>
    <property type="molecule type" value="Genomic_DNA"/>
</dbReference>
<proteinExistence type="predicted"/>
<keyword evidence="1" id="KW-0472">Membrane</keyword>
<evidence type="ECO:0000313" key="3">
    <source>
        <dbReference type="Proteomes" id="UP000037530"/>
    </source>
</evidence>
<organism evidence="2 3">
    <name type="scientific">Vibrio hepatarius</name>
    <dbReference type="NCBI Taxonomy" id="171383"/>
    <lineage>
        <taxon>Bacteria</taxon>
        <taxon>Pseudomonadati</taxon>
        <taxon>Pseudomonadota</taxon>
        <taxon>Gammaproteobacteria</taxon>
        <taxon>Vibrionales</taxon>
        <taxon>Vibrionaceae</taxon>
        <taxon>Vibrio</taxon>
        <taxon>Vibrio oreintalis group</taxon>
    </lineage>
</organism>
<keyword evidence="3" id="KW-1185">Reference proteome</keyword>
<reference evidence="3" key="1">
    <citation type="submission" date="2015-08" db="EMBL/GenBank/DDBJ databases">
        <title>Vibrio galatheae sp. nov., a novel member of the Vibrionaceae family isolated from the Solomon Islands.</title>
        <authorList>
            <person name="Giubergia S."/>
            <person name="Machado H."/>
            <person name="Mateiu R.V."/>
            <person name="Gram L."/>
        </authorList>
    </citation>
    <scope>NUCLEOTIDE SEQUENCE [LARGE SCALE GENOMIC DNA]</scope>
    <source>
        <strain evidence="3">DSM 19134</strain>
    </source>
</reference>
<dbReference type="Proteomes" id="UP000037530">
    <property type="component" value="Unassembled WGS sequence"/>
</dbReference>
<evidence type="ECO:0000256" key="1">
    <source>
        <dbReference type="SAM" id="Phobius"/>
    </source>
</evidence>
<protein>
    <submittedName>
        <fullName evidence="2">Uncharacterized protein</fullName>
    </submittedName>
</protein>
<accession>A0A0M0I6H1</accession>
<keyword evidence="1" id="KW-1133">Transmembrane helix</keyword>
<feature type="transmembrane region" description="Helical" evidence="1">
    <location>
        <begin position="6"/>
        <end position="27"/>
    </location>
</feature>